<evidence type="ECO:0000259" key="1">
    <source>
        <dbReference type="Pfam" id="PF08241"/>
    </source>
</evidence>
<keyword evidence="3" id="KW-1185">Reference proteome</keyword>
<dbReference type="SUPFAM" id="SSF53335">
    <property type="entry name" value="S-adenosyl-L-methionine-dependent methyltransferases"/>
    <property type="match status" value="1"/>
</dbReference>
<organism evidence="2 3">
    <name type="scientific">Dethiosulfatarculus sandiegensis</name>
    <dbReference type="NCBI Taxonomy" id="1429043"/>
    <lineage>
        <taxon>Bacteria</taxon>
        <taxon>Pseudomonadati</taxon>
        <taxon>Thermodesulfobacteriota</taxon>
        <taxon>Desulfarculia</taxon>
        <taxon>Desulfarculales</taxon>
        <taxon>Desulfarculaceae</taxon>
        <taxon>Dethiosulfatarculus</taxon>
    </lineage>
</organism>
<protein>
    <recommendedName>
        <fullName evidence="1">Methyltransferase type 11 domain-containing protein</fullName>
    </recommendedName>
</protein>
<dbReference type="Gene3D" id="3.40.50.150">
    <property type="entry name" value="Vaccinia Virus protein VP39"/>
    <property type="match status" value="1"/>
</dbReference>
<dbReference type="InterPro" id="IPR013216">
    <property type="entry name" value="Methyltransf_11"/>
</dbReference>
<sequence>MTRAAPSCLTRAAFYNQVALVYDQVYSLSRDYTLCQAAWLARTCNKGPLLDLGCGTGRMWDALRKLNIGMLTGLDCAGSMLKLAKKSHSKARLVQGDAAQGLPFKDGSFETVISLHSTLIHVTCWDDLGRMSGEVFRVLKPGGIFVAELPHPACFEENPDWQEAKEGMYYRSVEDGLTELKIDTPVSLKTRVRIIQLSELSKFFKKFPILEVHPGFKGGMFDPDKGDLMVVCARK</sequence>
<dbReference type="AlphaFoldDB" id="A0A0D2J7C5"/>
<dbReference type="PANTHER" id="PTHR42912">
    <property type="entry name" value="METHYLTRANSFERASE"/>
    <property type="match status" value="1"/>
</dbReference>
<dbReference type="PANTHER" id="PTHR42912:SF93">
    <property type="entry name" value="N6-ADENOSINE-METHYLTRANSFERASE TMT1A"/>
    <property type="match status" value="1"/>
</dbReference>
<reference evidence="2 3" key="1">
    <citation type="submission" date="2013-11" db="EMBL/GenBank/DDBJ databases">
        <title>Metagenomic analysis of a methanogenic consortium involved in long chain n-alkane degradation.</title>
        <authorList>
            <person name="Davidova I.A."/>
            <person name="Callaghan A.V."/>
            <person name="Wawrik B."/>
            <person name="Pruitt S."/>
            <person name="Marks C."/>
            <person name="Duncan K.E."/>
            <person name="Suflita J.M."/>
        </authorList>
    </citation>
    <scope>NUCLEOTIDE SEQUENCE [LARGE SCALE GENOMIC DNA]</scope>
    <source>
        <strain evidence="2 3">SPR</strain>
    </source>
</reference>
<dbReference type="InterPro" id="IPR029063">
    <property type="entry name" value="SAM-dependent_MTases_sf"/>
</dbReference>
<dbReference type="RefSeq" id="WP_052515063.1">
    <property type="nucleotide sequence ID" value="NZ_AZAC01000012.1"/>
</dbReference>
<dbReference type="OrthoDB" id="9765084at2"/>
<dbReference type="Proteomes" id="UP000032233">
    <property type="component" value="Unassembled WGS sequence"/>
</dbReference>
<gene>
    <name evidence="2" type="ORF">X474_10775</name>
</gene>
<dbReference type="Pfam" id="PF08241">
    <property type="entry name" value="Methyltransf_11"/>
    <property type="match status" value="1"/>
</dbReference>
<dbReference type="InterPro" id="IPR050508">
    <property type="entry name" value="Methyltransf_Superfamily"/>
</dbReference>
<dbReference type="InParanoid" id="A0A0D2J7C5"/>
<dbReference type="GO" id="GO:0008757">
    <property type="term" value="F:S-adenosylmethionine-dependent methyltransferase activity"/>
    <property type="evidence" value="ECO:0007669"/>
    <property type="project" value="InterPro"/>
</dbReference>
<dbReference type="PATRIC" id="fig|1429043.3.peg.2287"/>
<evidence type="ECO:0000313" key="2">
    <source>
        <dbReference type="EMBL" id="KIX14109.1"/>
    </source>
</evidence>
<feature type="domain" description="Methyltransferase type 11" evidence="1">
    <location>
        <begin position="50"/>
        <end position="146"/>
    </location>
</feature>
<accession>A0A0D2J7C5</accession>
<proteinExistence type="predicted"/>
<name>A0A0D2J7C5_9BACT</name>
<comment type="caution">
    <text evidence="2">The sequence shown here is derived from an EMBL/GenBank/DDBJ whole genome shotgun (WGS) entry which is preliminary data.</text>
</comment>
<evidence type="ECO:0000313" key="3">
    <source>
        <dbReference type="Proteomes" id="UP000032233"/>
    </source>
</evidence>
<dbReference type="CDD" id="cd02440">
    <property type="entry name" value="AdoMet_MTases"/>
    <property type="match status" value="1"/>
</dbReference>
<dbReference type="STRING" id="1429043.X474_10775"/>
<dbReference type="EMBL" id="AZAC01000012">
    <property type="protein sequence ID" value="KIX14109.1"/>
    <property type="molecule type" value="Genomic_DNA"/>
</dbReference>